<dbReference type="Gene3D" id="3.40.50.1110">
    <property type="entry name" value="SGNH hydrolase"/>
    <property type="match status" value="1"/>
</dbReference>
<accession>A0ABP7D9R6</accession>
<dbReference type="SUPFAM" id="SSF52266">
    <property type="entry name" value="SGNH hydrolase"/>
    <property type="match status" value="1"/>
</dbReference>
<keyword evidence="2" id="KW-1185">Reference proteome</keyword>
<gene>
    <name evidence="1" type="ORF">GCM10022224_080750</name>
</gene>
<evidence type="ECO:0000313" key="1">
    <source>
        <dbReference type="EMBL" id="GAA3702798.1"/>
    </source>
</evidence>
<dbReference type="InterPro" id="IPR036514">
    <property type="entry name" value="SGNH_hydro_sf"/>
</dbReference>
<dbReference type="Proteomes" id="UP001500902">
    <property type="component" value="Unassembled WGS sequence"/>
</dbReference>
<protein>
    <recommendedName>
        <fullName evidence="3">GDSL-like Lipase/Acylhydrolase family protein</fullName>
    </recommendedName>
</protein>
<dbReference type="EMBL" id="BAAAZP010000170">
    <property type="protein sequence ID" value="GAA3702798.1"/>
    <property type="molecule type" value="Genomic_DNA"/>
</dbReference>
<organism evidence="1 2">
    <name type="scientific">Nonomuraea antimicrobica</name>
    <dbReference type="NCBI Taxonomy" id="561173"/>
    <lineage>
        <taxon>Bacteria</taxon>
        <taxon>Bacillati</taxon>
        <taxon>Actinomycetota</taxon>
        <taxon>Actinomycetes</taxon>
        <taxon>Streptosporangiales</taxon>
        <taxon>Streptosporangiaceae</taxon>
        <taxon>Nonomuraea</taxon>
    </lineage>
</organism>
<proteinExistence type="predicted"/>
<reference evidence="2" key="1">
    <citation type="journal article" date="2019" name="Int. J. Syst. Evol. Microbiol.">
        <title>The Global Catalogue of Microorganisms (GCM) 10K type strain sequencing project: providing services to taxonomists for standard genome sequencing and annotation.</title>
        <authorList>
            <consortium name="The Broad Institute Genomics Platform"/>
            <consortium name="The Broad Institute Genome Sequencing Center for Infectious Disease"/>
            <person name="Wu L."/>
            <person name="Ma J."/>
        </authorList>
    </citation>
    <scope>NUCLEOTIDE SEQUENCE [LARGE SCALE GENOMIC DNA]</scope>
    <source>
        <strain evidence="2">JCM 16904</strain>
    </source>
</reference>
<evidence type="ECO:0000313" key="2">
    <source>
        <dbReference type="Proteomes" id="UP001500902"/>
    </source>
</evidence>
<dbReference type="RefSeq" id="WP_344890850.1">
    <property type="nucleotide sequence ID" value="NZ_BAAAZP010000170.1"/>
</dbReference>
<evidence type="ECO:0008006" key="3">
    <source>
        <dbReference type="Google" id="ProtNLM"/>
    </source>
</evidence>
<comment type="caution">
    <text evidence="1">The sequence shown here is derived from an EMBL/GenBank/DDBJ whole genome shotgun (WGS) entry which is preliminary data.</text>
</comment>
<sequence>MHTNNRDGNPAVSQDGGAEVARLAELLSDTRGAEILAELQKLERASGTVTGSAEASGATAAQPGRIGVWDTVATDEGVALHRRDDADWYRWADVPHVAAPAGWRRVALTGESVARGWLLEPRFTPASALTRLLTGAARPQGADHRRLDHQVVDLARSNIDIWTLRATLRALPQAEPDVVVLFAGNNFTFAPLDDSYRDLLAAAVRRGGYAEMRRVYVEDVVLPEVDGLLEEVARLRESAEVVLVVPQSNLLGWQPAAEIEVPVLPALRPWYDLRAAALTALAGNEWAQAADLATRMTELDGGLSPVSWHLLGQALAAGGEAVKARDALEHARDATPGLLLDHVTGVITPVRRRLIDFATANDVRLVDAADALASADAPELPDPSFFLDHIHLSDEGVERVMARVADAVLGVPDGTTAPGPGADPKTRALSRALAAGYRALRNQPESAVREQVDLALRADEKNARDFITKYLDILETPGPRWTHSALTALHADPQTRQVCYQIAQTREHSPGYWAFREVVQEALGRRPDPGLGGWDRIDLLGLPDGRGFRVPNFAPGTAYYEATTERTTLRLALAAPVGGTLHLTHRLPSGTAHVSVNGTSVGRLPTASAWARTTIEVPESATREGVNSVEIHWPVPEPGYEAFLAADASALARRLFPRVLPVFGALFTAVFETEGARPSAVRASRVSASTGWPVRL</sequence>
<name>A0ABP7D9R6_9ACTN</name>